<accession>A0A158QFT3</accession>
<proteinExistence type="predicted"/>
<dbReference type="STRING" id="6216.A0A158QFT3"/>
<name>A0A158QFT3_HYMDI</name>
<protein>
    <submittedName>
        <fullName evidence="4">Transcription factor Sp1</fullName>
    </submittedName>
</protein>
<dbReference type="Proteomes" id="UP000274504">
    <property type="component" value="Unassembled WGS sequence"/>
</dbReference>
<feature type="compositionally biased region" description="Low complexity" evidence="1">
    <location>
        <begin position="205"/>
        <end position="230"/>
    </location>
</feature>
<evidence type="ECO:0000313" key="4">
    <source>
        <dbReference type="WBParaSite" id="HDID_0000944301-mRNA-1"/>
    </source>
</evidence>
<reference evidence="2 3" key="2">
    <citation type="submission" date="2018-11" db="EMBL/GenBank/DDBJ databases">
        <authorList>
            <consortium name="Pathogen Informatics"/>
        </authorList>
    </citation>
    <scope>NUCLEOTIDE SEQUENCE [LARGE SCALE GENOMIC DNA]</scope>
</reference>
<feature type="region of interest" description="Disordered" evidence="1">
    <location>
        <begin position="197"/>
        <end position="239"/>
    </location>
</feature>
<evidence type="ECO:0000256" key="1">
    <source>
        <dbReference type="SAM" id="MobiDB-lite"/>
    </source>
</evidence>
<evidence type="ECO:0000313" key="3">
    <source>
        <dbReference type="Proteomes" id="UP000274504"/>
    </source>
</evidence>
<dbReference type="OrthoDB" id="10465751at2759"/>
<sequence length="531" mass="54763">MTTQSSVLTSGPSMNSRVITSTHNNNNVELATATAPINTGTILSLQPPSAGGNHLSVSKTQQMEGVTLPVSSTVNCGGNIIICSSSPAMQQPQQAVGGWNCQLKGLDSRSTPLTLVRLPNGQLAAVPTSVFGGTQLTLAAPAPPPPLQQPILQSHGTTLVLRYPQQQQQKTGEQQFDPSQGSIQRLVMLSSGGKNTCYEHLNDPSSNSVNGSSATSGGAANSVNGNASSGDQVNSVPETQTQTITTAFQQTSGSVAQSAPAGAMAVLVRGANSQSTLQFLIPQPDGTMVLQPATMQTQFCNRGTAAPTSTVSLLSQPSSQIQPSQHQQTPAGSFSQPLLQTGFISVPRGDDATSIFHSPAAGGICAGGQFTTSAEDGSGNASTNNGSNSGFIEFVAANGIDGSRPILSTGDLSKWIQRGPNNTKVIGARVNTSQQIFHQQACIDSTNSTIIQLPQTASRASITQQQQKQQIVFLTTPSGNGSAATANPHTSFSNVVVQQATALEQNRGVWTTSSNTSGSTVTALANPSQNQ</sequence>
<dbReference type="EMBL" id="UYSG01011293">
    <property type="protein sequence ID" value="VDL61763.1"/>
    <property type="molecule type" value="Genomic_DNA"/>
</dbReference>
<organism evidence="4">
    <name type="scientific">Hymenolepis diminuta</name>
    <name type="common">Rat tapeworm</name>
    <dbReference type="NCBI Taxonomy" id="6216"/>
    <lineage>
        <taxon>Eukaryota</taxon>
        <taxon>Metazoa</taxon>
        <taxon>Spiralia</taxon>
        <taxon>Lophotrochozoa</taxon>
        <taxon>Platyhelminthes</taxon>
        <taxon>Cestoda</taxon>
        <taxon>Eucestoda</taxon>
        <taxon>Cyclophyllidea</taxon>
        <taxon>Hymenolepididae</taxon>
        <taxon>Hymenolepis</taxon>
    </lineage>
</organism>
<feature type="compositionally biased region" description="Low complexity" evidence="1">
    <location>
        <begin position="511"/>
        <end position="522"/>
    </location>
</feature>
<dbReference type="AlphaFoldDB" id="A0A158QFT3"/>
<feature type="region of interest" description="Disordered" evidence="1">
    <location>
        <begin position="508"/>
        <end position="531"/>
    </location>
</feature>
<gene>
    <name evidence="2" type="ORF">HDID_LOCUS9441</name>
</gene>
<feature type="compositionally biased region" description="Low complexity" evidence="1">
    <location>
        <begin position="312"/>
        <end position="328"/>
    </location>
</feature>
<feature type="region of interest" description="Disordered" evidence="1">
    <location>
        <begin position="308"/>
        <end position="334"/>
    </location>
</feature>
<dbReference type="WBParaSite" id="HDID_0000944301-mRNA-1">
    <property type="protein sequence ID" value="HDID_0000944301-mRNA-1"/>
    <property type="gene ID" value="HDID_0000944301"/>
</dbReference>
<evidence type="ECO:0000313" key="2">
    <source>
        <dbReference type="EMBL" id="VDL61763.1"/>
    </source>
</evidence>
<reference evidence="4" key="1">
    <citation type="submission" date="2016-04" db="UniProtKB">
        <authorList>
            <consortium name="WormBaseParasite"/>
        </authorList>
    </citation>
    <scope>IDENTIFICATION</scope>
</reference>